<keyword evidence="2" id="KW-1185">Reference proteome</keyword>
<dbReference type="Proteomes" id="UP000613113">
    <property type="component" value="Unassembled WGS sequence"/>
</dbReference>
<accession>A0ABR6YJA4</accession>
<gene>
    <name evidence="1" type="ORF">H8K27_02100</name>
</gene>
<reference evidence="1 2" key="1">
    <citation type="submission" date="2020-08" db="EMBL/GenBank/DDBJ databases">
        <title>Novel species isolated from subtropical streams in China.</title>
        <authorList>
            <person name="Lu H."/>
        </authorList>
    </citation>
    <scope>NUCLEOTIDE SEQUENCE [LARGE SCALE GENOMIC DNA]</scope>
    <source>
        <strain evidence="1 2">FT31W</strain>
    </source>
</reference>
<proteinExistence type="predicted"/>
<organism evidence="1 2">
    <name type="scientific">Undibacterium griseum</name>
    <dbReference type="NCBI Taxonomy" id="2762295"/>
    <lineage>
        <taxon>Bacteria</taxon>
        <taxon>Pseudomonadati</taxon>
        <taxon>Pseudomonadota</taxon>
        <taxon>Betaproteobacteria</taxon>
        <taxon>Burkholderiales</taxon>
        <taxon>Oxalobacteraceae</taxon>
        <taxon>Undibacterium</taxon>
    </lineage>
</organism>
<name>A0ABR6YJA4_9BURK</name>
<protein>
    <submittedName>
        <fullName evidence="1">Uncharacterized protein</fullName>
    </submittedName>
</protein>
<evidence type="ECO:0000313" key="2">
    <source>
        <dbReference type="Proteomes" id="UP000613113"/>
    </source>
</evidence>
<sequence>MAAHFGAHLRMPAGWHFACASGMSPAAAGSARVAAVSAASEAIFKEDFMCVSRSD</sequence>
<dbReference type="RefSeq" id="WP_186861570.1">
    <property type="nucleotide sequence ID" value="NZ_JACOGC010000001.1"/>
</dbReference>
<dbReference type="EMBL" id="JACOGC010000001">
    <property type="protein sequence ID" value="MBC3883914.1"/>
    <property type="molecule type" value="Genomic_DNA"/>
</dbReference>
<evidence type="ECO:0000313" key="1">
    <source>
        <dbReference type="EMBL" id="MBC3883914.1"/>
    </source>
</evidence>
<comment type="caution">
    <text evidence="1">The sequence shown here is derived from an EMBL/GenBank/DDBJ whole genome shotgun (WGS) entry which is preliminary data.</text>
</comment>